<organism evidence="1 2">
    <name type="scientific">Escherichia coli</name>
    <dbReference type="NCBI Taxonomy" id="562"/>
    <lineage>
        <taxon>Bacteria</taxon>
        <taxon>Pseudomonadati</taxon>
        <taxon>Pseudomonadota</taxon>
        <taxon>Gammaproteobacteria</taxon>
        <taxon>Enterobacterales</taxon>
        <taxon>Enterobacteriaceae</taxon>
        <taxon>Escherichia</taxon>
    </lineage>
</organism>
<dbReference type="EMBL" id="AASATZ010000101">
    <property type="protein sequence ID" value="EFA4421268.1"/>
    <property type="molecule type" value="Genomic_DNA"/>
</dbReference>
<proteinExistence type="predicted"/>
<reference evidence="1 2" key="1">
    <citation type="submission" date="2019-03" db="EMBL/GenBank/DDBJ databases">
        <authorList>
            <consortium name="GenomeTrakr network: Whole genome sequencing for foodborne pathogen traceback"/>
        </authorList>
    </citation>
    <scope>NUCLEOTIDE SEQUENCE [LARGE SCALE GENOMIC DNA]</scope>
    <source>
        <strain evidence="1 2">PSU-1190</strain>
    </source>
</reference>
<dbReference type="AlphaFoldDB" id="A0A3I1S527"/>
<name>A0A3I1S527_ECOLX</name>
<comment type="caution">
    <text evidence="1">The sequence shown here is derived from an EMBL/GenBank/DDBJ whole genome shotgun (WGS) entry which is preliminary data.</text>
</comment>
<sequence>MVIVHAVSGTVASLKSSPLLAITFLYHQNDLSEKSTQMWTGNDKYCHHMSSSLVSMTSFFLHYRI</sequence>
<dbReference type="Proteomes" id="UP000591371">
    <property type="component" value="Unassembled WGS sequence"/>
</dbReference>
<protein>
    <submittedName>
        <fullName evidence="1">Uncharacterized protein</fullName>
    </submittedName>
</protein>
<gene>
    <name evidence="1" type="ORF">D3G36_26355</name>
</gene>
<evidence type="ECO:0000313" key="2">
    <source>
        <dbReference type="Proteomes" id="UP000591371"/>
    </source>
</evidence>
<accession>A0A3I1S527</accession>
<evidence type="ECO:0000313" key="1">
    <source>
        <dbReference type="EMBL" id="EFA4421268.1"/>
    </source>
</evidence>